<dbReference type="PANTHER" id="PTHR33606">
    <property type="entry name" value="PROTEIN YCII"/>
    <property type="match status" value="1"/>
</dbReference>
<dbReference type="InterPro" id="IPR011008">
    <property type="entry name" value="Dimeric_a/b-barrel"/>
</dbReference>
<dbReference type="EMBL" id="JBANRG010000001">
    <property type="protein sequence ID" value="KAK7472958.1"/>
    <property type="molecule type" value="Genomic_DNA"/>
</dbReference>
<evidence type="ECO:0000313" key="3">
    <source>
        <dbReference type="Proteomes" id="UP001498398"/>
    </source>
</evidence>
<protein>
    <recommendedName>
        <fullName evidence="1">YCII-related domain-containing protein</fullName>
    </recommendedName>
</protein>
<dbReference type="InterPro" id="IPR005545">
    <property type="entry name" value="YCII"/>
</dbReference>
<dbReference type="SUPFAM" id="SSF54909">
    <property type="entry name" value="Dimeric alpha+beta barrel"/>
    <property type="match status" value="1"/>
</dbReference>
<feature type="domain" description="YCII-related" evidence="1">
    <location>
        <begin position="34"/>
        <end position="120"/>
    </location>
</feature>
<dbReference type="InterPro" id="IPR051807">
    <property type="entry name" value="Sec-metab_biosynth-assoc"/>
</dbReference>
<dbReference type="Proteomes" id="UP001498398">
    <property type="component" value="Unassembled WGS sequence"/>
</dbReference>
<keyword evidence="3" id="KW-1185">Reference proteome</keyword>
<sequence length="135" mass="14881">MWNHLVSGLRSARYTNALYKSMSTASAGPKLHKFFLYAPDIEGSASKRFEVRARHLKDIAPAIRDGIVKVGGMMITPDSLETGSAPKPLGSCIIYEAESLDAVKKMVESDVYYTTGVWDREKLVIVPFLSATPFP</sequence>
<evidence type="ECO:0000313" key="2">
    <source>
        <dbReference type="EMBL" id="KAK7472958.1"/>
    </source>
</evidence>
<evidence type="ECO:0000259" key="1">
    <source>
        <dbReference type="Pfam" id="PF03795"/>
    </source>
</evidence>
<name>A0ABR1K699_9AGAR</name>
<proteinExistence type="predicted"/>
<dbReference type="Gene3D" id="3.30.70.1060">
    <property type="entry name" value="Dimeric alpha+beta barrel"/>
    <property type="match status" value="1"/>
</dbReference>
<organism evidence="2 3">
    <name type="scientific">Marasmiellus scandens</name>
    <dbReference type="NCBI Taxonomy" id="2682957"/>
    <lineage>
        <taxon>Eukaryota</taxon>
        <taxon>Fungi</taxon>
        <taxon>Dikarya</taxon>
        <taxon>Basidiomycota</taxon>
        <taxon>Agaricomycotina</taxon>
        <taxon>Agaricomycetes</taxon>
        <taxon>Agaricomycetidae</taxon>
        <taxon>Agaricales</taxon>
        <taxon>Marasmiineae</taxon>
        <taxon>Omphalotaceae</taxon>
        <taxon>Marasmiellus</taxon>
    </lineage>
</organism>
<gene>
    <name evidence="2" type="ORF">VKT23_001062</name>
</gene>
<accession>A0ABR1K699</accession>
<dbReference type="PANTHER" id="PTHR33606:SF3">
    <property type="entry name" value="PROTEIN YCII"/>
    <property type="match status" value="1"/>
</dbReference>
<reference evidence="2 3" key="1">
    <citation type="submission" date="2024-01" db="EMBL/GenBank/DDBJ databases">
        <title>A draft genome for the cacao thread blight pathogen Marasmiellus scandens.</title>
        <authorList>
            <person name="Baruah I.K."/>
            <person name="Leung J."/>
            <person name="Bukari Y."/>
            <person name="Amoako-Attah I."/>
            <person name="Meinhardt L.W."/>
            <person name="Bailey B.A."/>
            <person name="Cohen S.P."/>
        </authorList>
    </citation>
    <scope>NUCLEOTIDE SEQUENCE [LARGE SCALE GENOMIC DNA]</scope>
    <source>
        <strain evidence="2 3">GH-19</strain>
    </source>
</reference>
<dbReference type="Pfam" id="PF03795">
    <property type="entry name" value="YCII"/>
    <property type="match status" value="1"/>
</dbReference>
<comment type="caution">
    <text evidence="2">The sequence shown here is derived from an EMBL/GenBank/DDBJ whole genome shotgun (WGS) entry which is preliminary data.</text>
</comment>